<accession>A0A8J6NTU7</accession>
<name>A0A8J6NTU7_9BACT</name>
<dbReference type="AlphaFoldDB" id="A0A8J6NTU7"/>
<sequence length="74" mass="8427">MNVTTTKALVPTQNFIPLHESAKKVAVCLDLYPRRYRNQIVFAMRAADDLDGKYGNNGRKLVNPKLAEFVDIYI</sequence>
<evidence type="ECO:0000313" key="1">
    <source>
        <dbReference type="EMBL" id="MBC8432208.1"/>
    </source>
</evidence>
<dbReference type="EMBL" id="JACNIG010000211">
    <property type="protein sequence ID" value="MBC8432208.1"/>
    <property type="molecule type" value="Genomic_DNA"/>
</dbReference>
<evidence type="ECO:0000313" key="2">
    <source>
        <dbReference type="Proteomes" id="UP000605201"/>
    </source>
</evidence>
<dbReference type="Proteomes" id="UP000605201">
    <property type="component" value="Unassembled WGS sequence"/>
</dbReference>
<organism evidence="1 2">
    <name type="scientific">Candidatus Desulfatibia vada</name>
    <dbReference type="NCBI Taxonomy" id="2841696"/>
    <lineage>
        <taxon>Bacteria</taxon>
        <taxon>Pseudomonadati</taxon>
        <taxon>Thermodesulfobacteriota</taxon>
        <taxon>Desulfobacteria</taxon>
        <taxon>Desulfobacterales</taxon>
        <taxon>Desulfobacterales incertae sedis</taxon>
        <taxon>Candidatus Desulfatibia</taxon>
    </lineage>
</organism>
<comment type="caution">
    <text evidence="1">The sequence shown here is derived from an EMBL/GenBank/DDBJ whole genome shotgun (WGS) entry which is preliminary data.</text>
</comment>
<proteinExistence type="predicted"/>
<gene>
    <name evidence="1" type="ORF">H8D96_09835</name>
</gene>
<reference evidence="1 2" key="1">
    <citation type="submission" date="2020-08" db="EMBL/GenBank/DDBJ databases">
        <title>Bridging the membrane lipid divide: bacteria of the FCB group superphylum have the potential to synthesize archaeal ether lipids.</title>
        <authorList>
            <person name="Villanueva L."/>
            <person name="Von Meijenfeldt F.A.B."/>
            <person name="Westbye A.B."/>
            <person name="Yadav S."/>
            <person name="Hopmans E.C."/>
            <person name="Dutilh B.E."/>
            <person name="Sinninghe Damste J.S."/>
        </authorList>
    </citation>
    <scope>NUCLEOTIDE SEQUENCE [LARGE SCALE GENOMIC DNA]</scope>
    <source>
        <strain evidence="1">NIOZ-UU17</strain>
    </source>
</reference>
<protein>
    <submittedName>
        <fullName evidence="1">Uncharacterized protein</fullName>
    </submittedName>
</protein>